<name>A0A9P8QDZ3_WICPI</name>
<sequence>MKFKLSTGSSANLTVSKNSLTLPIFITSDSENPSFKACNFFSMISNCSFFNNPEINNCDLEKSETSSVLKISSSVLKRYKRHFKRLTIFHVP</sequence>
<comment type="caution">
    <text evidence="1">The sequence shown here is derived from an EMBL/GenBank/DDBJ whole genome shotgun (WGS) entry which is preliminary data.</text>
</comment>
<dbReference type="Proteomes" id="UP000774326">
    <property type="component" value="Unassembled WGS sequence"/>
</dbReference>
<protein>
    <submittedName>
        <fullName evidence="1">Uncharacterized protein</fullName>
    </submittedName>
</protein>
<reference evidence="1" key="2">
    <citation type="submission" date="2021-01" db="EMBL/GenBank/DDBJ databases">
        <authorList>
            <person name="Schikora-Tamarit M.A."/>
        </authorList>
    </citation>
    <scope>NUCLEOTIDE SEQUENCE</scope>
    <source>
        <strain evidence="1">CBS2887</strain>
    </source>
</reference>
<evidence type="ECO:0000313" key="2">
    <source>
        <dbReference type="Proteomes" id="UP000774326"/>
    </source>
</evidence>
<gene>
    <name evidence="1" type="ORF">WICPIJ_000352</name>
</gene>
<dbReference type="AlphaFoldDB" id="A0A9P8QDZ3"/>
<reference evidence="1" key="1">
    <citation type="journal article" date="2021" name="Open Biol.">
        <title>Shared evolutionary footprints suggest mitochondrial oxidative damage underlies multiple complex I losses in fungi.</title>
        <authorList>
            <person name="Schikora-Tamarit M.A."/>
            <person name="Marcet-Houben M."/>
            <person name="Nosek J."/>
            <person name="Gabaldon T."/>
        </authorList>
    </citation>
    <scope>NUCLEOTIDE SEQUENCE</scope>
    <source>
        <strain evidence="1">CBS2887</strain>
    </source>
</reference>
<evidence type="ECO:0000313" key="1">
    <source>
        <dbReference type="EMBL" id="KAH3688661.1"/>
    </source>
</evidence>
<accession>A0A9P8QDZ3</accession>
<dbReference type="EMBL" id="JAEUBG010000218">
    <property type="protein sequence ID" value="KAH3688661.1"/>
    <property type="molecule type" value="Genomic_DNA"/>
</dbReference>
<organism evidence="1 2">
    <name type="scientific">Wickerhamomyces pijperi</name>
    <name type="common">Yeast</name>
    <name type="synonym">Pichia pijperi</name>
    <dbReference type="NCBI Taxonomy" id="599730"/>
    <lineage>
        <taxon>Eukaryota</taxon>
        <taxon>Fungi</taxon>
        <taxon>Dikarya</taxon>
        <taxon>Ascomycota</taxon>
        <taxon>Saccharomycotina</taxon>
        <taxon>Saccharomycetes</taxon>
        <taxon>Phaffomycetales</taxon>
        <taxon>Wickerhamomycetaceae</taxon>
        <taxon>Wickerhamomyces</taxon>
    </lineage>
</organism>
<proteinExistence type="predicted"/>
<keyword evidence="2" id="KW-1185">Reference proteome</keyword>